<protein>
    <submittedName>
        <fullName evidence="1">Uncharacterized protein</fullName>
    </submittedName>
</protein>
<dbReference type="EMBL" id="SMKO01000071">
    <property type="protein sequence ID" value="TDD01897.1"/>
    <property type="molecule type" value="Genomic_DNA"/>
</dbReference>
<reference evidence="1 2" key="1">
    <citation type="submission" date="2019-03" db="EMBL/GenBank/DDBJ databases">
        <title>Draft genome sequences of novel Actinobacteria.</title>
        <authorList>
            <person name="Sahin N."/>
            <person name="Ay H."/>
            <person name="Saygin H."/>
        </authorList>
    </citation>
    <scope>NUCLEOTIDE SEQUENCE [LARGE SCALE GENOMIC DNA]</scope>
    <source>
        <strain evidence="1 2">KC310</strain>
    </source>
</reference>
<evidence type="ECO:0000313" key="1">
    <source>
        <dbReference type="EMBL" id="TDD01897.1"/>
    </source>
</evidence>
<keyword evidence="2" id="KW-1185">Reference proteome</keyword>
<gene>
    <name evidence="1" type="ORF">E1292_24835</name>
</gene>
<name>A0A4R4VE75_9ACTN</name>
<accession>A0A4R4VE75</accession>
<dbReference type="AlphaFoldDB" id="A0A4R4VE75"/>
<evidence type="ECO:0000313" key="2">
    <source>
        <dbReference type="Proteomes" id="UP000295258"/>
    </source>
</evidence>
<organism evidence="1 2">
    <name type="scientific">Nonomuraea deserti</name>
    <dbReference type="NCBI Taxonomy" id="1848322"/>
    <lineage>
        <taxon>Bacteria</taxon>
        <taxon>Bacillati</taxon>
        <taxon>Actinomycetota</taxon>
        <taxon>Actinomycetes</taxon>
        <taxon>Streptosporangiales</taxon>
        <taxon>Streptosporangiaceae</taxon>
        <taxon>Nonomuraea</taxon>
    </lineage>
</organism>
<comment type="caution">
    <text evidence="1">The sequence shown here is derived from an EMBL/GenBank/DDBJ whole genome shotgun (WGS) entry which is preliminary data.</text>
</comment>
<dbReference type="RefSeq" id="WP_132597615.1">
    <property type="nucleotide sequence ID" value="NZ_SMKO01000071.1"/>
</dbReference>
<proteinExistence type="predicted"/>
<dbReference type="Proteomes" id="UP000295258">
    <property type="component" value="Unassembled WGS sequence"/>
</dbReference>
<sequence length="101" mass="11342">MIRVEAATPAHALAIGMRSQSDEIVDVHHDRSAWAVRPDHTSRVTAVPHRLQVNMTTTRAWRESRRPVREVTTATVRIQQARTAARSGRAGLVDELRALTR</sequence>